<name>A0ABN8MMM2_9CNID</name>
<reference evidence="6 7" key="1">
    <citation type="submission" date="2022-05" db="EMBL/GenBank/DDBJ databases">
        <authorList>
            <consortium name="Genoscope - CEA"/>
            <person name="William W."/>
        </authorList>
    </citation>
    <scope>NUCLEOTIDE SEQUENCE [LARGE SCALE GENOMIC DNA]</scope>
</reference>
<dbReference type="Proteomes" id="UP001159427">
    <property type="component" value="Unassembled WGS sequence"/>
</dbReference>
<proteinExistence type="inferred from homology"/>
<dbReference type="SUPFAM" id="SSF48173">
    <property type="entry name" value="Cryptochrome/photolyase FAD-binding domain"/>
    <property type="match status" value="1"/>
</dbReference>
<accession>A0ABN8MMM2</accession>
<dbReference type="InterPro" id="IPR005101">
    <property type="entry name" value="Cryptochr/Photolyase_FAD-bd"/>
</dbReference>
<evidence type="ECO:0000313" key="6">
    <source>
        <dbReference type="EMBL" id="CAH3029979.1"/>
    </source>
</evidence>
<sequence>LLQRDFYFTLGSNNPTLHQMANNPVCLQIKWKDDSMAVEKWKMGKTGFPFIDAIMRQLRLEGWISDIARHVVGSFLTRGCMW</sequence>
<dbReference type="PANTHER" id="PTHR11455:SF30">
    <property type="entry name" value="CRYPTOCHROME-1"/>
    <property type="match status" value="1"/>
</dbReference>
<keyword evidence="3" id="KW-0285">Flavoprotein</keyword>
<evidence type="ECO:0000259" key="5">
    <source>
        <dbReference type="Pfam" id="PF03441"/>
    </source>
</evidence>
<feature type="non-terminal residue" evidence="6">
    <location>
        <position position="1"/>
    </location>
</feature>
<dbReference type="InterPro" id="IPR002081">
    <property type="entry name" value="Cryptochrome/DNA_photolyase_1"/>
</dbReference>
<gene>
    <name evidence="6" type="ORF">PEVE_00037181</name>
</gene>
<feature type="non-terminal residue" evidence="6">
    <location>
        <position position="82"/>
    </location>
</feature>
<dbReference type="InterPro" id="IPR036134">
    <property type="entry name" value="Crypto/Photolyase_FAD-like_sf"/>
</dbReference>
<dbReference type="PRINTS" id="PR00147">
    <property type="entry name" value="DNAPHOTLYASE"/>
</dbReference>
<evidence type="ECO:0000256" key="3">
    <source>
        <dbReference type="ARBA" id="ARBA00022630"/>
    </source>
</evidence>
<comment type="caution">
    <text evidence="6">The sequence shown here is derived from an EMBL/GenBank/DDBJ whole genome shotgun (WGS) entry which is preliminary data.</text>
</comment>
<evidence type="ECO:0000256" key="2">
    <source>
        <dbReference type="ARBA" id="ARBA00005862"/>
    </source>
</evidence>
<comment type="similarity">
    <text evidence="2">Belongs to the DNA photolyase class-1 family.</text>
</comment>
<dbReference type="Pfam" id="PF03441">
    <property type="entry name" value="FAD_binding_7"/>
    <property type="match status" value="1"/>
</dbReference>
<dbReference type="PANTHER" id="PTHR11455">
    <property type="entry name" value="CRYPTOCHROME"/>
    <property type="match status" value="1"/>
</dbReference>
<dbReference type="EMBL" id="CALNXI010000604">
    <property type="protein sequence ID" value="CAH3029979.1"/>
    <property type="molecule type" value="Genomic_DNA"/>
</dbReference>
<comment type="cofactor">
    <cofactor evidence="1">
        <name>FAD</name>
        <dbReference type="ChEBI" id="CHEBI:57692"/>
    </cofactor>
</comment>
<organism evidence="6 7">
    <name type="scientific">Porites evermanni</name>
    <dbReference type="NCBI Taxonomy" id="104178"/>
    <lineage>
        <taxon>Eukaryota</taxon>
        <taxon>Metazoa</taxon>
        <taxon>Cnidaria</taxon>
        <taxon>Anthozoa</taxon>
        <taxon>Hexacorallia</taxon>
        <taxon>Scleractinia</taxon>
        <taxon>Fungiina</taxon>
        <taxon>Poritidae</taxon>
        <taxon>Porites</taxon>
    </lineage>
</organism>
<protein>
    <recommendedName>
        <fullName evidence="5">Cryptochrome/DNA photolyase FAD-binding domain-containing protein</fullName>
    </recommendedName>
</protein>
<keyword evidence="4" id="KW-0274">FAD</keyword>
<keyword evidence="7" id="KW-1185">Reference proteome</keyword>
<feature type="domain" description="Cryptochrome/DNA photolyase FAD-binding" evidence="5">
    <location>
        <begin position="1"/>
        <end position="81"/>
    </location>
</feature>
<evidence type="ECO:0000256" key="4">
    <source>
        <dbReference type="ARBA" id="ARBA00022827"/>
    </source>
</evidence>
<evidence type="ECO:0000256" key="1">
    <source>
        <dbReference type="ARBA" id="ARBA00001974"/>
    </source>
</evidence>
<dbReference type="Gene3D" id="1.10.579.10">
    <property type="entry name" value="DNA Cyclobutane Dipyrimidine Photolyase, subunit A, domain 3"/>
    <property type="match status" value="1"/>
</dbReference>
<evidence type="ECO:0000313" key="7">
    <source>
        <dbReference type="Proteomes" id="UP001159427"/>
    </source>
</evidence>